<dbReference type="SUPFAM" id="SSF51230">
    <property type="entry name" value="Single hybrid motif"/>
    <property type="match status" value="1"/>
</dbReference>
<comment type="caution">
    <text evidence="4">The sequence shown here is derived from an EMBL/GenBank/DDBJ whole genome shotgun (WGS) entry which is preliminary data.</text>
</comment>
<dbReference type="Gene3D" id="2.40.50.100">
    <property type="match status" value="1"/>
</dbReference>
<organism evidence="4 5">
    <name type="scientific">Funneliformis caledonium</name>
    <dbReference type="NCBI Taxonomy" id="1117310"/>
    <lineage>
        <taxon>Eukaryota</taxon>
        <taxon>Fungi</taxon>
        <taxon>Fungi incertae sedis</taxon>
        <taxon>Mucoromycota</taxon>
        <taxon>Glomeromycotina</taxon>
        <taxon>Glomeromycetes</taxon>
        <taxon>Glomerales</taxon>
        <taxon>Glomeraceae</taxon>
        <taxon>Funneliformis</taxon>
    </lineage>
</organism>
<gene>
    <name evidence="4" type="ORF">FCALED_LOCUS7892</name>
</gene>
<comment type="similarity">
    <text evidence="1">Belongs to the ABITRAM family.</text>
</comment>
<dbReference type="InterPro" id="IPR033753">
    <property type="entry name" value="GCV_H/Fam206"/>
</dbReference>
<dbReference type="EMBL" id="CAJVPQ010002188">
    <property type="protein sequence ID" value="CAG8587018.1"/>
    <property type="molecule type" value="Genomic_DNA"/>
</dbReference>
<dbReference type="GO" id="GO:0005634">
    <property type="term" value="C:nucleus"/>
    <property type="evidence" value="ECO:0007669"/>
    <property type="project" value="TreeGrafter"/>
</dbReference>
<proteinExistence type="inferred from homology"/>
<dbReference type="PANTHER" id="PTHR13651:SF0">
    <property type="entry name" value="PROTEIN ABITRAM"/>
    <property type="match status" value="1"/>
</dbReference>
<sequence>MNSKSLINPNYDLNPYKKIGEKYENDSLTYLEQYYTKYFLIDSNENTTEDFYIYQAPNKLSSFYFLSLCVIGLSPTHPLLQSSQKVKSIKFNEKISQSMNKKKQIPLEIKREICVITTESGKKYSIKAGVVGWVIDFNMRLDREYDLLQEKPFTEGYIAIIKPKQDDPKKALNHCIDEKEYKDVRTLD</sequence>
<evidence type="ECO:0000256" key="1">
    <source>
        <dbReference type="ARBA" id="ARBA00010764"/>
    </source>
</evidence>
<evidence type="ECO:0000313" key="4">
    <source>
        <dbReference type="EMBL" id="CAG8587018.1"/>
    </source>
</evidence>
<evidence type="ECO:0000256" key="3">
    <source>
        <dbReference type="ARBA" id="ARBA00030463"/>
    </source>
</evidence>
<name>A0A9N9G7K9_9GLOM</name>
<dbReference type="PANTHER" id="PTHR13651">
    <property type="entry name" value="PROTEIN ABITRAM"/>
    <property type="match status" value="1"/>
</dbReference>
<dbReference type="InterPro" id="IPR039169">
    <property type="entry name" value="Abitram"/>
</dbReference>
<evidence type="ECO:0000256" key="2">
    <source>
        <dbReference type="ARBA" id="ARBA00019325"/>
    </source>
</evidence>
<accession>A0A9N9G7K9</accession>
<dbReference type="Proteomes" id="UP000789570">
    <property type="component" value="Unassembled WGS sequence"/>
</dbReference>
<evidence type="ECO:0000313" key="5">
    <source>
        <dbReference type="Proteomes" id="UP000789570"/>
    </source>
</evidence>
<dbReference type="InterPro" id="IPR011053">
    <property type="entry name" value="Single_hybrid_motif"/>
</dbReference>
<protein>
    <recommendedName>
        <fullName evidence="2">Protein Abitram</fullName>
    </recommendedName>
    <alternativeName>
        <fullName evidence="3">Actin-binding transcription modulator</fullName>
    </alternativeName>
</protein>
<reference evidence="4" key="1">
    <citation type="submission" date="2021-06" db="EMBL/GenBank/DDBJ databases">
        <authorList>
            <person name="Kallberg Y."/>
            <person name="Tangrot J."/>
            <person name="Rosling A."/>
        </authorList>
    </citation>
    <scope>NUCLEOTIDE SEQUENCE</scope>
    <source>
        <strain evidence="4">UK204</strain>
    </source>
</reference>
<dbReference type="Pfam" id="PF01597">
    <property type="entry name" value="GCV_H"/>
    <property type="match status" value="1"/>
</dbReference>
<dbReference type="OrthoDB" id="48130at2759"/>
<keyword evidence="5" id="KW-1185">Reference proteome</keyword>
<dbReference type="AlphaFoldDB" id="A0A9N9G7K9"/>